<evidence type="ECO:0000259" key="4">
    <source>
        <dbReference type="Pfam" id="PF04500"/>
    </source>
</evidence>
<reference evidence="5 6" key="1">
    <citation type="submission" date="2023-02" db="EMBL/GenBank/DDBJ databases">
        <title>LHISI_Scaffold_Assembly.</title>
        <authorList>
            <person name="Stuart O.P."/>
            <person name="Cleave R."/>
            <person name="Magrath M.J.L."/>
            <person name="Mikheyev A.S."/>
        </authorList>
    </citation>
    <scope>NUCLEOTIDE SEQUENCE [LARGE SCALE GENOMIC DNA]</scope>
    <source>
        <strain evidence="5">Daus_M_001</strain>
        <tissue evidence="5">Leg muscle</tissue>
    </source>
</reference>
<evidence type="ECO:0000313" key="6">
    <source>
        <dbReference type="Proteomes" id="UP001159363"/>
    </source>
</evidence>
<accession>A0ABQ9H0P4</accession>
<keyword evidence="2" id="KW-0863">Zinc-finger</keyword>
<evidence type="ECO:0000313" key="5">
    <source>
        <dbReference type="EMBL" id="KAJ8877875.1"/>
    </source>
</evidence>
<feature type="domain" description="FLYWCH-type" evidence="4">
    <location>
        <begin position="26"/>
        <end position="87"/>
    </location>
</feature>
<keyword evidence="3" id="KW-0862">Zinc</keyword>
<protein>
    <recommendedName>
        <fullName evidence="4">FLYWCH-type domain-containing protein</fullName>
    </recommendedName>
</protein>
<dbReference type="PANTHER" id="PTHR31665">
    <property type="entry name" value="FLYWCH FAMILY MEMBER 2-RELATED"/>
    <property type="match status" value="1"/>
</dbReference>
<evidence type="ECO:0000256" key="2">
    <source>
        <dbReference type="ARBA" id="ARBA00022771"/>
    </source>
</evidence>
<dbReference type="PANTHER" id="PTHR31665:SF0">
    <property type="entry name" value="FLYWCH FAMILY MEMBER 2"/>
    <property type="match status" value="1"/>
</dbReference>
<keyword evidence="6" id="KW-1185">Reference proteome</keyword>
<dbReference type="Proteomes" id="UP001159363">
    <property type="component" value="Chromosome 7"/>
</dbReference>
<evidence type="ECO:0000256" key="3">
    <source>
        <dbReference type="ARBA" id="ARBA00022833"/>
    </source>
</evidence>
<evidence type="ECO:0000256" key="1">
    <source>
        <dbReference type="ARBA" id="ARBA00022723"/>
    </source>
</evidence>
<dbReference type="Gene3D" id="2.20.25.240">
    <property type="match status" value="2"/>
</dbReference>
<dbReference type="EMBL" id="JARBHB010000008">
    <property type="protein sequence ID" value="KAJ8877875.1"/>
    <property type="molecule type" value="Genomic_DNA"/>
</dbReference>
<dbReference type="InterPro" id="IPR007588">
    <property type="entry name" value="Znf_FLYWCH"/>
</dbReference>
<sequence>MNGGRVASDRKRPANLRLRVFGSALFIQTVRGTKQLIYEGYIYCKDYCRQNKVFWKCVNCDQKKTKCRARVSTVGSFVFVNFAEHNHGFHTDKINQYLAPVAPVCRNLHWLNKYFFSLPGSVELIRSSHGKSQLIHNQFLFSVNNVYGSRVLWRCTSYSKSKCRARVVTIGAQVMVRDAIHNHEPHTEKIRRLYLESSRGLEGRQCVKHGDRYVGSALVTYIHWDSMQCCLQGDPIRHHGTR</sequence>
<dbReference type="Pfam" id="PF04500">
    <property type="entry name" value="FLYWCH"/>
    <property type="match status" value="2"/>
</dbReference>
<keyword evidence="1" id="KW-0479">Metal-binding</keyword>
<comment type="caution">
    <text evidence="5">The sequence shown here is derived from an EMBL/GenBank/DDBJ whole genome shotgun (WGS) entry which is preliminary data.</text>
</comment>
<gene>
    <name evidence="5" type="ORF">PR048_022334</name>
</gene>
<proteinExistence type="predicted"/>
<feature type="domain" description="FLYWCH-type" evidence="4">
    <location>
        <begin position="125"/>
        <end position="183"/>
    </location>
</feature>
<name>A0ABQ9H0P4_9NEOP</name>
<organism evidence="5 6">
    <name type="scientific">Dryococelus australis</name>
    <dbReference type="NCBI Taxonomy" id="614101"/>
    <lineage>
        <taxon>Eukaryota</taxon>
        <taxon>Metazoa</taxon>
        <taxon>Ecdysozoa</taxon>
        <taxon>Arthropoda</taxon>
        <taxon>Hexapoda</taxon>
        <taxon>Insecta</taxon>
        <taxon>Pterygota</taxon>
        <taxon>Neoptera</taxon>
        <taxon>Polyneoptera</taxon>
        <taxon>Phasmatodea</taxon>
        <taxon>Verophasmatodea</taxon>
        <taxon>Anareolatae</taxon>
        <taxon>Phasmatidae</taxon>
        <taxon>Eurycanthinae</taxon>
        <taxon>Dryococelus</taxon>
    </lineage>
</organism>
<dbReference type="InterPro" id="IPR040312">
    <property type="entry name" value="FWCH1/FWCH2"/>
</dbReference>